<name>A0A1I4QYV9_9HYPH</name>
<dbReference type="Pfam" id="PF08495">
    <property type="entry name" value="FIST"/>
    <property type="match status" value="1"/>
</dbReference>
<keyword evidence="4" id="KW-0808">Transferase</keyword>
<protein>
    <submittedName>
        <fullName evidence="4">Histidine kinase</fullName>
    </submittedName>
</protein>
<dbReference type="Gene3D" id="1.10.287.950">
    <property type="entry name" value="Methyl-accepting chemotaxis protein"/>
    <property type="match status" value="1"/>
</dbReference>
<comment type="caution">
    <text evidence="4">The sequence shown here is derived from an EMBL/GenBank/DDBJ whole genome shotgun (WGS) entry which is preliminary data.</text>
</comment>
<sequence length="687" mass="74286">MGLFDKILSKQKSGASPENALARSETERSIALSDAPPAVAEPLRILRTDASLSGIGPDKFLFDGREASLVLAFVSPKADFASVTRKIKSLARSAEVVATTTAGELCAVTGEKLYCETDGAWQNVVLQVFSPALIEKAEVFSVPLSSQDLRAGRSTMSHGTRIAKIVSALSGVKPTMHLDARSTFALTFVDGLSMSESYFMEAVYESGRFPCLFVGGSSGDALTFTETLLFDGRQIVKDHAVVAFVKMAAGQRYGVMKSQNFRKIGPSFVVVDADTDRRSVSAVIDDKTGKVVSLVKALSAALKVEPAQLEAALKGKAFGIELGKELFVRSVAKIDIEKEVFYFYCDIGPGDELTLLEQTDFLEQTRADVERYLRGKPKPAGVLMNDCILRRLSNAQALARTGGIWPAPVAGFSTYGELFGININQTLSAIVFFSNVQTDFADEYLDNFAIHYASFVNYFTRNRLKRVEILNRLRTGVIDKISDYLEMSSKIEDTLSEISNVGDIMSGIRAAMVGSRSEKGGQPSNTEALAARFGGLNDALTALRQVVAVIDNITGQTNLLALNATIEAARAGEAGRGFGVVAGEVKKLANDTKSTLGHTQTAIANIEESLRELGVIIEATKQEFSEEGERYKHIVSNVEEIFAQSGHFERSIAGLSSIVASHRSSVEQAVSGIEFLHRLDKSDRDVA</sequence>
<feature type="domain" description="Methyl-accepting transducer" evidence="3">
    <location>
        <begin position="536"/>
        <end position="677"/>
    </location>
</feature>
<dbReference type="SMART" id="SM01204">
    <property type="entry name" value="FIST_C"/>
    <property type="match status" value="1"/>
</dbReference>
<dbReference type="Pfam" id="PF00015">
    <property type="entry name" value="MCPsignal"/>
    <property type="match status" value="1"/>
</dbReference>
<dbReference type="InterPro" id="IPR013702">
    <property type="entry name" value="FIST_domain_N"/>
</dbReference>
<dbReference type="GO" id="GO:0007165">
    <property type="term" value="P:signal transduction"/>
    <property type="evidence" value="ECO:0007669"/>
    <property type="project" value="UniProtKB-KW"/>
</dbReference>
<dbReference type="InterPro" id="IPR004089">
    <property type="entry name" value="MCPsignal_dom"/>
</dbReference>
<evidence type="ECO:0000259" key="3">
    <source>
        <dbReference type="PROSITE" id="PS50111"/>
    </source>
</evidence>
<evidence type="ECO:0000256" key="1">
    <source>
        <dbReference type="ARBA" id="ARBA00023224"/>
    </source>
</evidence>
<proteinExistence type="predicted"/>
<evidence type="ECO:0000256" key="2">
    <source>
        <dbReference type="PROSITE-ProRule" id="PRU00284"/>
    </source>
</evidence>
<keyword evidence="1 2" id="KW-0807">Transducer</keyword>
<dbReference type="GO" id="GO:0016301">
    <property type="term" value="F:kinase activity"/>
    <property type="evidence" value="ECO:0007669"/>
    <property type="project" value="UniProtKB-KW"/>
</dbReference>
<dbReference type="SMART" id="SM00283">
    <property type="entry name" value="MA"/>
    <property type="match status" value="1"/>
</dbReference>
<reference evidence="4 5" key="1">
    <citation type="submission" date="2017-12" db="EMBL/GenBank/DDBJ databases">
        <title>Anaerobic carbon monoxide metabolism by Pleomorphomonas carboxyditropha sp. nov., a new mesophilic hydrogenogenic carboxidotroph.</title>
        <authorList>
            <person name="Esquivel-Elizondo S."/>
            <person name="Krajmalnik-Brown R."/>
        </authorList>
    </citation>
    <scope>NUCLEOTIDE SEQUENCE [LARGE SCALE GENOMIC DNA]</scope>
    <source>
        <strain evidence="4 5">R5-392</strain>
    </source>
</reference>
<keyword evidence="4" id="KW-0418">Kinase</keyword>
<dbReference type="PROSITE" id="PS50111">
    <property type="entry name" value="CHEMOTAXIS_TRANSDUC_2"/>
    <property type="match status" value="1"/>
</dbReference>
<dbReference type="AlphaFoldDB" id="A0A1I4QYV9"/>
<organism evidence="4 5">
    <name type="scientific">Pleomorphomonas diazotrophica</name>
    <dbReference type="NCBI Taxonomy" id="1166257"/>
    <lineage>
        <taxon>Bacteria</taxon>
        <taxon>Pseudomonadati</taxon>
        <taxon>Pseudomonadota</taxon>
        <taxon>Alphaproteobacteria</taxon>
        <taxon>Hyphomicrobiales</taxon>
        <taxon>Pleomorphomonadaceae</taxon>
        <taxon>Pleomorphomonas</taxon>
    </lineage>
</organism>
<evidence type="ECO:0000313" key="4">
    <source>
        <dbReference type="EMBL" id="PKR90325.1"/>
    </source>
</evidence>
<dbReference type="SUPFAM" id="SSF58104">
    <property type="entry name" value="Methyl-accepting chemotaxis protein (MCP) signaling domain"/>
    <property type="match status" value="1"/>
</dbReference>
<dbReference type="Proteomes" id="UP000233491">
    <property type="component" value="Unassembled WGS sequence"/>
</dbReference>
<dbReference type="PANTHER" id="PTHR32089">
    <property type="entry name" value="METHYL-ACCEPTING CHEMOTAXIS PROTEIN MCPB"/>
    <property type="match status" value="1"/>
</dbReference>
<dbReference type="OrthoDB" id="9807948at2"/>
<dbReference type="PANTHER" id="PTHR32089:SF112">
    <property type="entry name" value="LYSOZYME-LIKE PROTEIN-RELATED"/>
    <property type="match status" value="1"/>
</dbReference>
<dbReference type="EMBL" id="PJNW01000002">
    <property type="protein sequence ID" value="PKR90325.1"/>
    <property type="molecule type" value="Genomic_DNA"/>
</dbReference>
<gene>
    <name evidence="4" type="ORF">CXZ10_02785</name>
</gene>
<dbReference type="GO" id="GO:0016020">
    <property type="term" value="C:membrane"/>
    <property type="evidence" value="ECO:0007669"/>
    <property type="project" value="InterPro"/>
</dbReference>
<dbReference type="SMART" id="SM00897">
    <property type="entry name" value="FIST"/>
    <property type="match status" value="1"/>
</dbReference>
<dbReference type="InterPro" id="IPR019494">
    <property type="entry name" value="FIST_C"/>
</dbReference>
<accession>A0A1I4QYV9</accession>
<dbReference type="Pfam" id="PF10442">
    <property type="entry name" value="FIST_C"/>
    <property type="match status" value="1"/>
</dbReference>
<keyword evidence="5" id="KW-1185">Reference proteome</keyword>
<evidence type="ECO:0000313" key="5">
    <source>
        <dbReference type="Proteomes" id="UP000233491"/>
    </source>
</evidence>